<dbReference type="EMBL" id="CM020619">
    <property type="protein sequence ID" value="KAK1863014.1"/>
    <property type="molecule type" value="Genomic_DNA"/>
</dbReference>
<evidence type="ECO:0000313" key="1">
    <source>
        <dbReference type="EMBL" id="KAK1863014.1"/>
    </source>
</evidence>
<protein>
    <submittedName>
        <fullName evidence="1">Uncharacterized protein</fullName>
    </submittedName>
</protein>
<gene>
    <name evidence="1" type="ORF">I4F81_005579</name>
</gene>
<keyword evidence="2" id="KW-1185">Reference proteome</keyword>
<proteinExistence type="predicted"/>
<evidence type="ECO:0000313" key="2">
    <source>
        <dbReference type="Proteomes" id="UP000798662"/>
    </source>
</evidence>
<reference evidence="1" key="1">
    <citation type="submission" date="2019-11" db="EMBL/GenBank/DDBJ databases">
        <title>Nori genome reveals adaptations in red seaweeds to the harsh intertidal environment.</title>
        <authorList>
            <person name="Wang D."/>
            <person name="Mao Y."/>
        </authorList>
    </citation>
    <scope>NUCLEOTIDE SEQUENCE</scope>
    <source>
        <tissue evidence="1">Gametophyte</tissue>
    </source>
</reference>
<organism evidence="1 2">
    <name type="scientific">Pyropia yezoensis</name>
    <name type="common">Susabi-nori</name>
    <name type="synonym">Porphyra yezoensis</name>
    <dbReference type="NCBI Taxonomy" id="2788"/>
    <lineage>
        <taxon>Eukaryota</taxon>
        <taxon>Rhodophyta</taxon>
        <taxon>Bangiophyceae</taxon>
        <taxon>Bangiales</taxon>
        <taxon>Bangiaceae</taxon>
        <taxon>Pyropia</taxon>
    </lineage>
</organism>
<sequence length="1441" mass="152622">MGTTKRRRWDVETSEVSDGPPAASSSWDALPAESPAGGAAAAPPPSRSRWDVTPEVGAAAHAAAADATPLLSTLTEPTVPGTPVSASRWDVTPAHGGGPAAGGATPGTSSRWDVTPDMSSSGFVAGGGATPSKRSRWDETPDVAAGATAPFGGATPVVGVGGAYSGTPLLGGAGGVPTMSVEALAAARVAADAAARSRPVTDEELDALLPTDGYKVLTPPEGYVPKRRRPVAATPLMTPLMTPVVGTPSVGGAGSGGAFSATPLYVLPAEGGVTAEAVGMPALPPGLDGIEMSAEDYATFGAILGPEVKAGAPQLSAAEQKKRRVMKLLLKVKNGSPMMRKAAFRTLSDKAVEFGAGPLFDALLPLLLSPTLEEQARHLLVKVIDRVLAKLEHRVRPYVHKILVVMQPLLIDEDYHARAEGREIIANLAKAAGLATMLATMRPDIDNPDDYVRNTTARALAVVASALGIPSMLPFLRAVCASRKSWEARHTGAKVVQQLSILVGCAVLPLLNQLVGAIAAGLTDEQVKVRTVTALALAALAESSAPYGIEAFDGVLKPLWKGIRQHRGKTLAAFLKAVGALLPLMDAEYASYYTSEVAGVLKREFRSPDDEMRKIVLAVVSQAVACDGVTSEYVRDELLADFLADFWVVRTAADRRAARTLADTTVAVAGKVGGAAVLDHLAPLLKHSSPPLRRLSVDTVARVAADLGLADVDARLETLLVDGLIVALQEEHGGPGGGGGGGDGMSSFGSGDAAVKAVSTVVAQLGTRAASYLPQLVQLVKWRLNHASAKVRQQAADLVGGLAPVLGACSMTQLLQHVGEVLFEFLGEEFPDTLAGILGALSAVLAVLGVEAMRPPVGELLPRLTPVLKNRHERVQENAIVLVGRIARGGSERVSPKEWMRVCFELLELLKAPRKSVRRAAVATFGSIAAAIGADDVLSTLLNNLKVQERQQRVCTTVAIAAVAGACGPYTVVPGLLHEYRTPALNVQNGVLKSIAFLFESIGSEGRDYVYAVTGLLEDALSDRDLVHRQTACSAVAHIALGVAGYGYEDALVHLLNYVMPNVFETSPHVLNAVLFAIEGCTVALGPAVILAYLLQGLFHPASKRRWTEPPLDVLIAVQWAQKPPRYSLSHPLLVRSLPVVCTQPPSGGLRCSRIKSEKQNTLLNRLIGRAVVEHLPLILHKLALRPRPPQGTGDGRAVLQVIGTERLLECHGRLLCVVKRHRREEVVRHVGVANVVLQHIVDAVVPVHGAHRATHKAPLPVAVVGHAHVRVLQVGDENQPHVHEQVGDEVVARNSGKAPRPDRGANHAKSHKQARVRQQNVHPVLWLKNGRRRVEMVHPPPRVRLRRCVHEQVRRPPQQQHLRNAEQLRGGSLAQGLGKRAARGRSGRVRAKVLGLGVGYKHLVPVHVVGVLVVVPVGDPPAVVRHQQCRVEHQTKRIVH</sequence>
<name>A0ACC3BYA8_PYRYE</name>
<comment type="caution">
    <text evidence="1">The sequence shown here is derived from an EMBL/GenBank/DDBJ whole genome shotgun (WGS) entry which is preliminary data.</text>
</comment>
<accession>A0ACC3BYA8</accession>
<dbReference type="Proteomes" id="UP000798662">
    <property type="component" value="Chromosome 2"/>
</dbReference>